<comment type="caution">
    <text evidence="2">The sequence shown here is derived from an EMBL/GenBank/DDBJ whole genome shotgun (WGS) entry which is preliminary data.</text>
</comment>
<evidence type="ECO:0000313" key="2">
    <source>
        <dbReference type="EMBL" id="PIR93959.1"/>
    </source>
</evidence>
<dbReference type="AlphaFoldDB" id="A0A2H0V6C0"/>
<dbReference type="Gene3D" id="1.10.287.800">
    <property type="entry name" value="protein ne1242"/>
    <property type="match status" value="1"/>
</dbReference>
<evidence type="ECO:0000313" key="3">
    <source>
        <dbReference type="Proteomes" id="UP000229901"/>
    </source>
</evidence>
<proteinExistence type="predicted"/>
<dbReference type="Proteomes" id="UP000229901">
    <property type="component" value="Unassembled WGS sequence"/>
</dbReference>
<name>A0A2H0V6C0_9BACT</name>
<sequence length="244" mass="28578">MTKIDFPPKDNDKKPKTVKSKIAQFHDQKSGGFDDKTGIMYEPDVLEKDYNKWLDFLAYAEKRLMKESEKTPKYDLIKDTLEKIDQIKLGEFSIDDPEHENILEKQKTQAKQLIDTVISKAIEYYQYVLAQQALKAEGDVKAIEISDSRRRYLHNALIDALRIANRYIYRHFAALNAEQLAQFEEQEEEKGHEVIDVVRLPFGEKVFVPKEVNLQDRYSVAAWGFELISEMKFREEEDRHTKAA</sequence>
<protein>
    <submittedName>
        <fullName evidence="2">Uncharacterized protein</fullName>
    </submittedName>
</protein>
<feature type="region of interest" description="Disordered" evidence="1">
    <location>
        <begin position="1"/>
        <end position="21"/>
    </location>
</feature>
<organism evidence="2 3">
    <name type="scientific">Candidatus Falkowbacteria bacterium CG10_big_fil_rev_8_21_14_0_10_39_11</name>
    <dbReference type="NCBI Taxonomy" id="1974565"/>
    <lineage>
        <taxon>Bacteria</taxon>
        <taxon>Candidatus Falkowiibacteriota</taxon>
    </lineage>
</organism>
<gene>
    <name evidence="2" type="ORF">COT97_03790</name>
</gene>
<dbReference type="EMBL" id="PFAP01000027">
    <property type="protein sequence ID" value="PIR93959.1"/>
    <property type="molecule type" value="Genomic_DNA"/>
</dbReference>
<evidence type="ECO:0000256" key="1">
    <source>
        <dbReference type="SAM" id="MobiDB-lite"/>
    </source>
</evidence>
<accession>A0A2H0V6C0</accession>
<reference evidence="3" key="1">
    <citation type="submission" date="2017-09" db="EMBL/GenBank/DDBJ databases">
        <title>Depth-based differentiation of microbial function through sediment-hosted aquifers and enrichment of novel symbionts in the deep terrestrial subsurface.</title>
        <authorList>
            <person name="Probst A.J."/>
            <person name="Ladd B."/>
            <person name="Jarett J.K."/>
            <person name="Geller-Mcgrath D.E."/>
            <person name="Sieber C.M.K."/>
            <person name="Emerson J.B."/>
            <person name="Anantharaman K."/>
            <person name="Thomas B.C."/>
            <person name="Malmstrom R."/>
            <person name="Stieglmeier M."/>
            <person name="Klingl A."/>
            <person name="Woyke T."/>
            <person name="Ryan C.M."/>
            <person name="Banfield J.F."/>
        </authorList>
    </citation>
    <scope>NUCLEOTIDE SEQUENCE [LARGE SCALE GENOMIC DNA]</scope>
</reference>
<feature type="compositionally biased region" description="Basic and acidic residues" evidence="1">
    <location>
        <begin position="1"/>
        <end position="15"/>
    </location>
</feature>